<name>A0A843XQN7_COLES</name>
<keyword evidence="3" id="KW-1185">Reference proteome</keyword>
<evidence type="ECO:0000313" key="3">
    <source>
        <dbReference type="Proteomes" id="UP000652761"/>
    </source>
</evidence>
<dbReference type="AlphaFoldDB" id="A0A843XQN7"/>
<feature type="compositionally biased region" description="Polar residues" evidence="1">
    <location>
        <begin position="25"/>
        <end position="37"/>
    </location>
</feature>
<sequence length="626" mass="70037">MTNNPTFEYEDNIHDEFVRMVNANLQPEESVQSSSQADNEESVSLRVNPTYAQEVQEDPEFSKLLSRYSPEDIISMLSKHTVRTMASPSSPSPSPFHTSSSRPIPRPVTPSWVPISTPIPPPTPLPTPIPPPPSVYPPYVQPTPPAQSESISRSKMEGHVRRLLAESLSLSKPHSLQNYYKLPNAYFPPGFKAPKYRKYDGTTDPQFHLSGFTMDSHRWLYDRVLLVHLFQQSLEGEALRWFTALPASDLVNFDIVFERFISHFSYMATQVPTLPDLVAENMRPDEDFVTFANRWRSMASRADIPNPESQAITMIVTNNTPLLRSILMLSEFPSFAHLYNRARVVQNQIKDSSLQPFFEGKPKGRKAPAAPTTEGVTVNESVSACSQPLRPPNKPYNPPSNPHQFPSHPSRPYSDVPPPSGYTRPGISCAWFLYVFEFWPKANLASRSMDVCVVSASTIWTPTLSPVSNDVDVNFSDLHALQSPNFREQASSPIGELSPTILNRVLDPPFHLYLEFGLCSCANRNLASMPCRQDLQSASSDIAVQFLERPETAVKFVWTEQRGGAPAREDESKREERAEQQAPAPQGPVLPPPPPVDYGVFMQGLVQAMQTQAHTQTALQAQLEAQ</sequence>
<evidence type="ECO:0008006" key="4">
    <source>
        <dbReference type="Google" id="ProtNLM"/>
    </source>
</evidence>
<feature type="region of interest" description="Disordered" evidence="1">
    <location>
        <begin position="559"/>
        <end position="596"/>
    </location>
</feature>
<dbReference type="OrthoDB" id="1750196at2759"/>
<evidence type="ECO:0000313" key="2">
    <source>
        <dbReference type="EMBL" id="MQM21606.1"/>
    </source>
</evidence>
<accession>A0A843XQN7</accession>
<feature type="region of interest" description="Disordered" evidence="1">
    <location>
        <begin position="82"/>
        <end position="109"/>
    </location>
</feature>
<feature type="region of interest" description="Disordered" evidence="1">
    <location>
        <begin position="355"/>
        <end position="419"/>
    </location>
</feature>
<dbReference type="PANTHER" id="PTHR33223">
    <property type="entry name" value="CCHC-TYPE DOMAIN-CONTAINING PROTEIN"/>
    <property type="match status" value="1"/>
</dbReference>
<dbReference type="PANTHER" id="PTHR33223:SF8">
    <property type="entry name" value="OS04G0172440 PROTEIN"/>
    <property type="match status" value="1"/>
</dbReference>
<proteinExistence type="predicted"/>
<gene>
    <name evidence="2" type="ORF">Taro_054649</name>
</gene>
<feature type="compositionally biased region" description="Polar residues" evidence="1">
    <location>
        <begin position="374"/>
        <end position="386"/>
    </location>
</feature>
<feature type="compositionally biased region" description="Pro residues" evidence="1">
    <location>
        <begin position="389"/>
        <end position="401"/>
    </location>
</feature>
<feature type="compositionally biased region" description="Low complexity" evidence="1">
    <location>
        <begin position="95"/>
        <end position="109"/>
    </location>
</feature>
<feature type="region of interest" description="Disordered" evidence="1">
    <location>
        <begin position="25"/>
        <end position="44"/>
    </location>
</feature>
<dbReference type="EMBL" id="NMUH01011292">
    <property type="protein sequence ID" value="MQM21606.1"/>
    <property type="molecule type" value="Genomic_DNA"/>
</dbReference>
<feature type="compositionally biased region" description="Pro residues" evidence="1">
    <location>
        <begin position="585"/>
        <end position="596"/>
    </location>
</feature>
<feature type="compositionally biased region" description="Basic and acidic residues" evidence="1">
    <location>
        <begin position="567"/>
        <end position="579"/>
    </location>
</feature>
<dbReference type="Proteomes" id="UP000652761">
    <property type="component" value="Unassembled WGS sequence"/>
</dbReference>
<reference evidence="2" key="1">
    <citation type="submission" date="2017-07" db="EMBL/GenBank/DDBJ databases">
        <title>Taro Niue Genome Assembly and Annotation.</title>
        <authorList>
            <person name="Atibalentja N."/>
            <person name="Keating K."/>
            <person name="Fields C.J."/>
        </authorList>
    </citation>
    <scope>NUCLEOTIDE SEQUENCE</scope>
    <source>
        <strain evidence="2">Niue_2</strain>
        <tissue evidence="2">Leaf</tissue>
    </source>
</reference>
<organism evidence="2 3">
    <name type="scientific">Colocasia esculenta</name>
    <name type="common">Wild taro</name>
    <name type="synonym">Arum esculentum</name>
    <dbReference type="NCBI Taxonomy" id="4460"/>
    <lineage>
        <taxon>Eukaryota</taxon>
        <taxon>Viridiplantae</taxon>
        <taxon>Streptophyta</taxon>
        <taxon>Embryophyta</taxon>
        <taxon>Tracheophyta</taxon>
        <taxon>Spermatophyta</taxon>
        <taxon>Magnoliopsida</taxon>
        <taxon>Liliopsida</taxon>
        <taxon>Araceae</taxon>
        <taxon>Aroideae</taxon>
        <taxon>Colocasieae</taxon>
        <taxon>Colocasia</taxon>
    </lineage>
</organism>
<feature type="non-terminal residue" evidence="2">
    <location>
        <position position="626"/>
    </location>
</feature>
<evidence type="ECO:0000256" key="1">
    <source>
        <dbReference type="SAM" id="MobiDB-lite"/>
    </source>
</evidence>
<protein>
    <recommendedName>
        <fullName evidence="4">Retrotransposon gag domain-containing protein</fullName>
    </recommendedName>
</protein>
<comment type="caution">
    <text evidence="2">The sequence shown here is derived from an EMBL/GenBank/DDBJ whole genome shotgun (WGS) entry which is preliminary data.</text>
</comment>